<dbReference type="InParanoid" id="A0A3Q1KCX8"/>
<dbReference type="GeneTree" id="ENSGT00940000163520"/>
<dbReference type="Ensembl" id="ENSATET00000032981.3">
    <property type="protein sequence ID" value="ENSATEP00000032506.2"/>
    <property type="gene ID" value="ENSATEG00000022396.3"/>
</dbReference>
<dbReference type="InterPro" id="IPR050822">
    <property type="entry name" value="Cerebellin_Synaptic_Org"/>
</dbReference>
<sequence>MRAIVLMCLLQAALAQFTNPWEGPGKTGPDTDPNAGNACRADQASCSCCLILQQVNRLKTYFNEALFKIERESLLTKQSLNNIEASRTAFSASLYGDEQFRCYGPLNPNSVIIYKNIFLNLGGHYNAGTGIFTAPHSGVYTFAVSVYSDAGAPGNLLSACASLQLNNQLVAASKDQNTNDQEDSATIVVVLQLSAGDQVDVKLPKGCFLCDDSHYNTFSGFLLYLTE</sequence>
<dbReference type="PROSITE" id="PS50871">
    <property type="entry name" value="C1Q"/>
    <property type="match status" value="1"/>
</dbReference>
<dbReference type="AlphaFoldDB" id="A0A3Q1KCX8"/>
<dbReference type="Pfam" id="PF00386">
    <property type="entry name" value="C1q"/>
    <property type="match status" value="1"/>
</dbReference>
<name>A0A3Q1KCX8_ANATE</name>
<dbReference type="GO" id="GO:0045202">
    <property type="term" value="C:synapse"/>
    <property type="evidence" value="ECO:0007669"/>
    <property type="project" value="TreeGrafter"/>
</dbReference>
<dbReference type="SUPFAM" id="SSF49842">
    <property type="entry name" value="TNF-like"/>
    <property type="match status" value="1"/>
</dbReference>
<evidence type="ECO:0000313" key="7">
    <source>
        <dbReference type="Proteomes" id="UP000265040"/>
    </source>
</evidence>
<evidence type="ECO:0000256" key="2">
    <source>
        <dbReference type="ARBA" id="ARBA00022525"/>
    </source>
</evidence>
<dbReference type="RefSeq" id="XP_026234503.1">
    <property type="nucleotide sequence ID" value="XM_026378718.1"/>
</dbReference>
<keyword evidence="2" id="KW-0964">Secreted</keyword>
<feature type="domain" description="C1q" evidence="5">
    <location>
        <begin position="83"/>
        <end position="227"/>
    </location>
</feature>
<evidence type="ECO:0000256" key="1">
    <source>
        <dbReference type="ARBA" id="ARBA00004613"/>
    </source>
</evidence>
<evidence type="ECO:0000313" key="6">
    <source>
        <dbReference type="Ensembl" id="ENSATEP00000032506.2"/>
    </source>
</evidence>
<dbReference type="PANTHER" id="PTHR22923">
    <property type="entry name" value="CEREBELLIN-RELATED"/>
    <property type="match status" value="1"/>
</dbReference>
<dbReference type="Proteomes" id="UP000265040">
    <property type="component" value="Chromosome 13"/>
</dbReference>
<comment type="subcellular location">
    <subcellularLocation>
        <location evidence="1">Secreted</location>
    </subcellularLocation>
</comment>
<dbReference type="PANTHER" id="PTHR22923:SF103">
    <property type="entry name" value="CEREBELLIN 20-RELATED"/>
    <property type="match status" value="1"/>
</dbReference>
<reference evidence="6" key="3">
    <citation type="submission" date="2025-09" db="UniProtKB">
        <authorList>
            <consortium name="Ensembl"/>
        </authorList>
    </citation>
    <scope>IDENTIFICATION</scope>
</reference>
<dbReference type="InterPro" id="IPR001073">
    <property type="entry name" value="C1q_dom"/>
</dbReference>
<dbReference type="SMART" id="SM00110">
    <property type="entry name" value="C1Q"/>
    <property type="match status" value="1"/>
</dbReference>
<feature type="signal peptide" evidence="4">
    <location>
        <begin position="1"/>
        <end position="15"/>
    </location>
</feature>
<accession>A0A3Q1KCX8</accession>
<reference evidence="6" key="1">
    <citation type="submission" date="2021-04" db="EMBL/GenBank/DDBJ databases">
        <authorList>
            <consortium name="Wellcome Sanger Institute Data Sharing"/>
        </authorList>
    </citation>
    <scope>NUCLEOTIDE SEQUENCE [LARGE SCALE GENOMIC DNA]</scope>
</reference>
<dbReference type="InterPro" id="IPR008983">
    <property type="entry name" value="Tumour_necrosis_fac-like_dom"/>
</dbReference>
<feature type="chain" id="PRO_5043803381" description="C1q domain-containing protein" evidence="4">
    <location>
        <begin position="16"/>
        <end position="227"/>
    </location>
</feature>
<reference evidence="6" key="2">
    <citation type="submission" date="2025-08" db="UniProtKB">
        <authorList>
            <consortium name="Ensembl"/>
        </authorList>
    </citation>
    <scope>IDENTIFICATION</scope>
</reference>
<keyword evidence="3 4" id="KW-0732">Signal</keyword>
<dbReference type="GO" id="GO:0005576">
    <property type="term" value="C:extracellular region"/>
    <property type="evidence" value="ECO:0007669"/>
    <property type="project" value="UniProtKB-SubCell"/>
</dbReference>
<proteinExistence type="predicted"/>
<dbReference type="PRINTS" id="PR00007">
    <property type="entry name" value="COMPLEMNTC1Q"/>
</dbReference>
<organism evidence="6 7">
    <name type="scientific">Anabas testudineus</name>
    <name type="common">Climbing perch</name>
    <name type="synonym">Anthias testudineus</name>
    <dbReference type="NCBI Taxonomy" id="64144"/>
    <lineage>
        <taxon>Eukaryota</taxon>
        <taxon>Metazoa</taxon>
        <taxon>Chordata</taxon>
        <taxon>Craniata</taxon>
        <taxon>Vertebrata</taxon>
        <taxon>Euteleostomi</taxon>
        <taxon>Actinopterygii</taxon>
        <taxon>Neopterygii</taxon>
        <taxon>Teleostei</taxon>
        <taxon>Neoteleostei</taxon>
        <taxon>Acanthomorphata</taxon>
        <taxon>Anabantaria</taxon>
        <taxon>Anabantiformes</taxon>
        <taxon>Anabantoidei</taxon>
        <taxon>Anabantidae</taxon>
        <taxon>Anabas</taxon>
    </lineage>
</organism>
<evidence type="ECO:0000256" key="3">
    <source>
        <dbReference type="ARBA" id="ARBA00022729"/>
    </source>
</evidence>
<dbReference type="GeneID" id="113174635"/>
<evidence type="ECO:0000259" key="5">
    <source>
        <dbReference type="PROSITE" id="PS50871"/>
    </source>
</evidence>
<evidence type="ECO:0000256" key="4">
    <source>
        <dbReference type="SAM" id="SignalP"/>
    </source>
</evidence>
<keyword evidence="7" id="KW-1185">Reference proteome</keyword>
<dbReference type="FunCoup" id="A0A3Q1KCX8">
    <property type="interactions" value="2"/>
</dbReference>
<protein>
    <recommendedName>
        <fullName evidence="5">C1q domain-containing protein</fullName>
    </recommendedName>
</protein>
<dbReference type="GO" id="GO:0099558">
    <property type="term" value="P:maintenance of synapse structure"/>
    <property type="evidence" value="ECO:0007669"/>
    <property type="project" value="TreeGrafter"/>
</dbReference>
<dbReference type="Gene3D" id="2.60.120.40">
    <property type="match status" value="1"/>
</dbReference>